<sequence>MDTAVKKTDARARDGLLSAFDLILKGRGRSDTPGKSLKCIGLFTVILRLRALDEIVTRQTLARETGLTENAIAPHVRYLESLGLVKMTLARARNSIAREFHINAEEALIEYTRKAVVRSPSRSYAPHGERSEGGKAKAPPISSTRVKEASPRLKIGYKHSVNR</sequence>
<name>A0AA44FB15_AGRTU</name>
<evidence type="ECO:0000256" key="1">
    <source>
        <dbReference type="SAM" id="MobiDB-lite"/>
    </source>
</evidence>
<organism evidence="2 3">
    <name type="scientific">Agrobacterium tumefaciens</name>
    <dbReference type="NCBI Taxonomy" id="358"/>
    <lineage>
        <taxon>Bacteria</taxon>
        <taxon>Pseudomonadati</taxon>
        <taxon>Pseudomonadota</taxon>
        <taxon>Alphaproteobacteria</taxon>
        <taxon>Hyphomicrobiales</taxon>
        <taxon>Rhizobiaceae</taxon>
        <taxon>Rhizobium/Agrobacterium group</taxon>
        <taxon>Agrobacterium</taxon>
        <taxon>Agrobacterium tumefaciens complex</taxon>
    </lineage>
</organism>
<dbReference type="RefSeq" id="WP_174021608.1">
    <property type="nucleotide sequence ID" value="NZ_JAAMAW010000022.1"/>
</dbReference>
<comment type="caution">
    <text evidence="2">The sequence shown here is derived from an EMBL/GenBank/DDBJ whole genome shotgun (WGS) entry which is preliminary data.</text>
</comment>
<dbReference type="AlphaFoldDB" id="A0AA44FB15"/>
<accession>A0AA44FB15</accession>
<evidence type="ECO:0000313" key="2">
    <source>
        <dbReference type="EMBL" id="NTC32090.1"/>
    </source>
</evidence>
<evidence type="ECO:0000313" key="3">
    <source>
        <dbReference type="Proteomes" id="UP000702952"/>
    </source>
</evidence>
<dbReference type="InterPro" id="IPR036390">
    <property type="entry name" value="WH_DNA-bd_sf"/>
</dbReference>
<feature type="region of interest" description="Disordered" evidence="1">
    <location>
        <begin position="120"/>
        <end position="163"/>
    </location>
</feature>
<proteinExistence type="predicted"/>
<dbReference type="SUPFAM" id="SSF46785">
    <property type="entry name" value="Winged helix' DNA-binding domain"/>
    <property type="match status" value="1"/>
</dbReference>
<reference evidence="2" key="1">
    <citation type="journal article" date="2020" name="Science">
        <title>Unexpected conservation and global transmission of agrobacterial virulence plasmids.</title>
        <authorList>
            <person name="Weisberg A.J."/>
            <person name="Davis E.W. 2nd"/>
            <person name="Tabima J."/>
            <person name="Belcher M.S."/>
            <person name="Miller M."/>
            <person name="Kuo C.H."/>
            <person name="Loper J.E."/>
            <person name="Grunwald N.J."/>
            <person name="Putnam M.L."/>
            <person name="Chang J.H."/>
        </authorList>
    </citation>
    <scope>NUCLEOTIDE SEQUENCE</scope>
    <source>
        <strain evidence="2">17-1853-1a</strain>
    </source>
</reference>
<dbReference type="Proteomes" id="UP000702952">
    <property type="component" value="Unassembled WGS sequence"/>
</dbReference>
<protein>
    <submittedName>
        <fullName evidence="2">Uncharacterized protein</fullName>
    </submittedName>
</protein>
<dbReference type="EMBL" id="JAAMAY010000043">
    <property type="protein sequence ID" value="NTC32090.1"/>
    <property type="molecule type" value="Genomic_DNA"/>
</dbReference>
<gene>
    <name evidence="2" type="ORF">G6M46_28520</name>
</gene>